<proteinExistence type="inferred from homology"/>
<comment type="function">
    <text evidence="2">Together with LptE, is involved in the assembly of lipopolysaccharide (LPS) at the surface of the outer membrane.</text>
</comment>
<gene>
    <name evidence="2 4" type="primary">lptD</name>
    <name evidence="4" type="ORF">NM961_08980</name>
</gene>
<dbReference type="InterPro" id="IPR050218">
    <property type="entry name" value="LptD"/>
</dbReference>
<protein>
    <recommendedName>
        <fullName evidence="2">LPS-assembly protein LptD</fullName>
    </recommendedName>
</protein>
<evidence type="ECO:0000313" key="4">
    <source>
        <dbReference type="EMBL" id="MCQ4164843.1"/>
    </source>
</evidence>
<comment type="caution">
    <text evidence="2">Lacks conserved residue(s) required for the propagation of feature annotation.</text>
</comment>
<evidence type="ECO:0000256" key="1">
    <source>
        <dbReference type="ARBA" id="ARBA00023237"/>
    </source>
</evidence>
<dbReference type="Pfam" id="PF04453">
    <property type="entry name" value="LptD"/>
    <property type="match status" value="1"/>
</dbReference>
<feature type="signal peptide" evidence="2">
    <location>
        <begin position="1"/>
        <end position="29"/>
    </location>
</feature>
<reference evidence="4" key="1">
    <citation type="submission" date="2022-07" db="EMBL/GenBank/DDBJ databases">
        <title>Tahibacter sp., a new gammaproteobacterium isolated from the silt sample collected at pig farm.</title>
        <authorList>
            <person name="Chen H."/>
        </authorList>
    </citation>
    <scope>NUCLEOTIDE SEQUENCE</scope>
    <source>
        <strain evidence="4">P2K</strain>
    </source>
</reference>
<keyword evidence="5" id="KW-1185">Reference proteome</keyword>
<feature type="domain" description="LptD C-terminal" evidence="3">
    <location>
        <begin position="315"/>
        <end position="689"/>
    </location>
</feature>
<sequence precursor="true">MPRQLSRIPRLSLLAQATVLCLYGVGAYAANPAACLPGSSQCPRKSDDFSLCKPSALLGIYVPGLPKEGVREEAETDFSAERFQSADTSKYVLDGKARIQRLDQLIQSDRLTYWTETTAWLAEGNVRYQDRGMLLSADKGEGKTTPNTAVLDGVRFQMLNARGNGKAGRAELIDEDHARMNAVSFSTCDPDQLSWEIRAGDLALDQAEGVGRGHDVTLRVGDVPILWLPYARFPLDDRRQSGFLYPSFGFNGNSGLDLTLPYYLNLAENYDATLYPRLVTQRGFMAGGEFRYLTDSSRGQIDGAWMPHDRRADRERGQWHWDNFSALSANWNFIANVNGVSDKRYFEDFGDSLSSIATSLLPSSAYLNGRGRGWSASFGADQYQITDPTFPDQFEPYRRLPRATFEADVGLAGSLRGGVKSEFVAFDKDCWRDAAGQRNCPTEGQRLDLYPYLSLPLEGAAWFLRPEIGVRHTRYDVETRLANGREINASPSRTVPIGSLDMGLIFERDAALFGKSYTHTLEPRLYYLRVPYRDQDDLPVFDTQPLTFDFPQMFSTNRFTGADRQMDANNLTFAVTSRLLESETGAERLSASLGRIRYYDDQRVHLPGTPPTSYAGSAYVAEFDIHLSDRWRLKLADQWNPNTDQTDLSAVSLQHRFLGDGVLNLSYRYRRDFLEQTDISALIPLNDRWRLIGRWNYSLRDDKSLESLIGVERDSCCVIWRVLARHYLRNAFGKANDALYFEMELKGIGSIGQKTGDFLRRGILGYQ</sequence>
<evidence type="ECO:0000256" key="2">
    <source>
        <dbReference type="HAMAP-Rule" id="MF_01411"/>
    </source>
</evidence>
<comment type="subunit">
    <text evidence="2">Component of the lipopolysaccharide transport and assembly complex. Interacts with LptE and LptA.</text>
</comment>
<comment type="similarity">
    <text evidence="2">Belongs to the LptD family.</text>
</comment>
<keyword evidence="2" id="KW-0732">Signal</keyword>
<dbReference type="EMBL" id="JANFQO010000006">
    <property type="protein sequence ID" value="MCQ4164843.1"/>
    <property type="molecule type" value="Genomic_DNA"/>
</dbReference>
<comment type="caution">
    <text evidence="4">The sequence shown here is derived from an EMBL/GenBank/DDBJ whole genome shotgun (WGS) entry which is preliminary data.</text>
</comment>
<dbReference type="PANTHER" id="PTHR30189:SF1">
    <property type="entry name" value="LPS-ASSEMBLY PROTEIN LPTD"/>
    <property type="match status" value="1"/>
</dbReference>
<dbReference type="RefSeq" id="WP_255913798.1">
    <property type="nucleotide sequence ID" value="NZ_JANFQO010000006.1"/>
</dbReference>
<dbReference type="InterPro" id="IPR020889">
    <property type="entry name" value="LipoPS_assembly_LptD"/>
</dbReference>
<feature type="chain" id="PRO_5044913685" description="LPS-assembly protein LptD" evidence="2">
    <location>
        <begin position="30"/>
        <end position="767"/>
    </location>
</feature>
<dbReference type="InterPro" id="IPR007543">
    <property type="entry name" value="LptD_C"/>
</dbReference>
<name>A0ABT1QRD9_9GAMM</name>
<dbReference type="Proteomes" id="UP001165498">
    <property type="component" value="Unassembled WGS sequence"/>
</dbReference>
<dbReference type="PANTHER" id="PTHR30189">
    <property type="entry name" value="LPS-ASSEMBLY PROTEIN"/>
    <property type="match status" value="1"/>
</dbReference>
<evidence type="ECO:0000313" key="5">
    <source>
        <dbReference type="Proteomes" id="UP001165498"/>
    </source>
</evidence>
<dbReference type="HAMAP" id="MF_01411">
    <property type="entry name" value="LPS_assembly_LptD"/>
    <property type="match status" value="1"/>
</dbReference>
<keyword evidence="2" id="KW-0472">Membrane</keyword>
<comment type="subcellular location">
    <subcellularLocation>
        <location evidence="2">Cell outer membrane</location>
    </subcellularLocation>
</comment>
<accession>A0ABT1QRD9</accession>
<evidence type="ECO:0000259" key="3">
    <source>
        <dbReference type="Pfam" id="PF04453"/>
    </source>
</evidence>
<keyword evidence="1 2" id="KW-0998">Cell outer membrane</keyword>
<organism evidence="4 5">
    <name type="scientific">Tahibacter harae</name>
    <dbReference type="NCBI Taxonomy" id="2963937"/>
    <lineage>
        <taxon>Bacteria</taxon>
        <taxon>Pseudomonadati</taxon>
        <taxon>Pseudomonadota</taxon>
        <taxon>Gammaproteobacteria</taxon>
        <taxon>Lysobacterales</taxon>
        <taxon>Rhodanobacteraceae</taxon>
        <taxon>Tahibacter</taxon>
    </lineage>
</organism>